<evidence type="ECO:0000256" key="2">
    <source>
        <dbReference type="SAM" id="MobiDB-lite"/>
    </source>
</evidence>
<dbReference type="PROSITE" id="PS00028">
    <property type="entry name" value="ZINC_FINGER_C2H2_1"/>
    <property type="match status" value="1"/>
</dbReference>
<evidence type="ECO:0000256" key="3">
    <source>
        <dbReference type="SAM" id="Phobius"/>
    </source>
</evidence>
<gene>
    <name evidence="5" type="ORF">ALC53_05486</name>
</gene>
<dbReference type="STRING" id="520822.A0A195BH61"/>
<keyword evidence="3" id="KW-1133">Transmembrane helix</keyword>
<reference evidence="5 6" key="1">
    <citation type="submission" date="2015-09" db="EMBL/GenBank/DDBJ databases">
        <title>Atta colombica WGS genome.</title>
        <authorList>
            <person name="Nygaard S."/>
            <person name="Hu H."/>
            <person name="Boomsma J."/>
            <person name="Zhang G."/>
        </authorList>
    </citation>
    <scope>NUCLEOTIDE SEQUENCE [LARGE SCALE GENOMIC DNA]</scope>
    <source>
        <strain evidence="5">Treedump-2</strain>
        <tissue evidence="5">Whole body</tissue>
    </source>
</reference>
<feature type="region of interest" description="Disordered" evidence="2">
    <location>
        <begin position="1"/>
        <end position="27"/>
    </location>
</feature>
<accession>A0A195BH61</accession>
<dbReference type="Proteomes" id="UP000078540">
    <property type="component" value="Unassembled WGS sequence"/>
</dbReference>
<evidence type="ECO:0000259" key="4">
    <source>
        <dbReference type="PROSITE" id="PS50157"/>
    </source>
</evidence>
<feature type="domain" description="C2H2-type" evidence="4">
    <location>
        <begin position="120"/>
        <end position="148"/>
    </location>
</feature>
<dbReference type="GO" id="GO:0008270">
    <property type="term" value="F:zinc ion binding"/>
    <property type="evidence" value="ECO:0007669"/>
    <property type="project" value="UniProtKB-KW"/>
</dbReference>
<keyword evidence="6" id="KW-1185">Reference proteome</keyword>
<dbReference type="EMBL" id="KQ976467">
    <property type="protein sequence ID" value="KYM84109.1"/>
    <property type="molecule type" value="Genomic_DNA"/>
</dbReference>
<name>A0A195BH61_9HYME</name>
<evidence type="ECO:0000313" key="5">
    <source>
        <dbReference type="EMBL" id="KYM84109.1"/>
    </source>
</evidence>
<organism evidence="5 6">
    <name type="scientific">Atta colombica</name>
    <dbReference type="NCBI Taxonomy" id="520822"/>
    <lineage>
        <taxon>Eukaryota</taxon>
        <taxon>Metazoa</taxon>
        <taxon>Ecdysozoa</taxon>
        <taxon>Arthropoda</taxon>
        <taxon>Hexapoda</taxon>
        <taxon>Insecta</taxon>
        <taxon>Pterygota</taxon>
        <taxon>Neoptera</taxon>
        <taxon>Endopterygota</taxon>
        <taxon>Hymenoptera</taxon>
        <taxon>Apocrita</taxon>
        <taxon>Aculeata</taxon>
        <taxon>Formicoidea</taxon>
        <taxon>Formicidae</taxon>
        <taxon>Myrmicinae</taxon>
        <taxon>Atta</taxon>
    </lineage>
</organism>
<sequence>MCGKGEAKKNEEKRRRSRELEKQEQEERKEREAPKLFGVKTDVWYKLVIPCFAFPFMGEVARGRSEFVVAAVYWCLNSHWSIVLFCALPVLRFWFATLWWYSLGRLSTQHAALIGGPNATSCPVCHKLFLGGEALMEHMKHTHKDPNASGVANTRCFEGVSFDLYACLDTCVRDTYADWRTYRENKSQPTLLLRSTLKRGIGVLFLIVSADTVVCHSDRHSRHLKCES</sequence>
<keyword evidence="3" id="KW-0472">Membrane</keyword>
<protein>
    <recommendedName>
        <fullName evidence="4">C2H2-type domain-containing protein</fullName>
    </recommendedName>
</protein>
<evidence type="ECO:0000256" key="1">
    <source>
        <dbReference type="PROSITE-ProRule" id="PRU00042"/>
    </source>
</evidence>
<feature type="transmembrane region" description="Helical" evidence="3">
    <location>
        <begin position="82"/>
        <end position="101"/>
    </location>
</feature>
<keyword evidence="1" id="KW-0479">Metal-binding</keyword>
<dbReference type="AlphaFoldDB" id="A0A195BH61"/>
<keyword evidence="3" id="KW-0812">Transmembrane</keyword>
<keyword evidence="1" id="KW-0862">Zinc</keyword>
<proteinExistence type="predicted"/>
<dbReference type="InterPro" id="IPR013087">
    <property type="entry name" value="Znf_C2H2_type"/>
</dbReference>
<dbReference type="PROSITE" id="PS50157">
    <property type="entry name" value="ZINC_FINGER_C2H2_2"/>
    <property type="match status" value="1"/>
</dbReference>
<keyword evidence="1" id="KW-0863">Zinc-finger</keyword>
<evidence type="ECO:0000313" key="6">
    <source>
        <dbReference type="Proteomes" id="UP000078540"/>
    </source>
</evidence>